<dbReference type="AlphaFoldDB" id="A0A366IQZ7"/>
<evidence type="ECO:0000259" key="5">
    <source>
        <dbReference type="PROSITE" id="PS50931"/>
    </source>
</evidence>
<dbReference type="GO" id="GO:0003677">
    <property type="term" value="F:DNA binding"/>
    <property type="evidence" value="ECO:0007669"/>
    <property type="project" value="UniProtKB-KW"/>
</dbReference>
<dbReference type="EMBL" id="QNSB01000001">
    <property type="protein sequence ID" value="RBP74771.1"/>
    <property type="molecule type" value="Genomic_DNA"/>
</dbReference>
<dbReference type="PANTHER" id="PTHR30346">
    <property type="entry name" value="TRANSCRIPTIONAL DUAL REGULATOR HCAR-RELATED"/>
    <property type="match status" value="1"/>
</dbReference>
<comment type="caution">
    <text evidence="6">The sequence shown here is derived from an EMBL/GenBank/DDBJ whole genome shotgun (WGS) entry which is preliminary data.</text>
</comment>
<feature type="domain" description="HTH lysR-type" evidence="5">
    <location>
        <begin position="1"/>
        <end position="58"/>
    </location>
</feature>
<evidence type="ECO:0000256" key="3">
    <source>
        <dbReference type="ARBA" id="ARBA00023125"/>
    </source>
</evidence>
<sequence>MDIRQIEYAVTLADTLHFGRAAARVYIAQSAFSTQIARLEKEIGAQLFDRTANRVAITPAGELFLDRARTILEQIKSASEDAAALQTMRERQLRVGLFHDAAGELTPLIVSAYRQAFPEVELSFCELTMIDQVDAVAEGTVDVAFLRTPLHDSRIRVAGLFAEPRYVGLSEGHRLASRSEVAIEDLIDERFVMASPRAPEPWRGYWAFDDLRGGPSRVATTVARVWDSMTAIAYQNAVDTFPGSATRLYQAAGMVYRPIKDGTYATSAVATRNRNCPAHVDAFLQVALQLSQTALSAVPGAVPIDQAPAGTPTAA</sequence>
<reference evidence="6 7" key="1">
    <citation type="submission" date="2018-06" db="EMBL/GenBank/DDBJ databases">
        <title>Freshwater and sediment microbial communities from various areas in North America, analyzing microbe dynamics in response to fracking.</title>
        <authorList>
            <person name="Lamendella R."/>
        </authorList>
    </citation>
    <scope>NUCLEOTIDE SEQUENCE [LARGE SCALE GENOMIC DNA]</scope>
    <source>
        <strain evidence="6 7">3b_TX</strain>
    </source>
</reference>
<organism evidence="6 7">
    <name type="scientific">Brevibacterium celere</name>
    <dbReference type="NCBI Taxonomy" id="225845"/>
    <lineage>
        <taxon>Bacteria</taxon>
        <taxon>Bacillati</taxon>
        <taxon>Actinomycetota</taxon>
        <taxon>Actinomycetes</taxon>
        <taxon>Micrococcales</taxon>
        <taxon>Brevibacteriaceae</taxon>
        <taxon>Brevibacterium</taxon>
    </lineage>
</organism>
<evidence type="ECO:0000256" key="1">
    <source>
        <dbReference type="ARBA" id="ARBA00009437"/>
    </source>
</evidence>
<keyword evidence="7" id="KW-1185">Reference proteome</keyword>
<dbReference type="SUPFAM" id="SSF46785">
    <property type="entry name" value="Winged helix' DNA-binding domain"/>
    <property type="match status" value="1"/>
</dbReference>
<dbReference type="SUPFAM" id="SSF53850">
    <property type="entry name" value="Periplasmic binding protein-like II"/>
    <property type="match status" value="1"/>
</dbReference>
<dbReference type="InterPro" id="IPR036388">
    <property type="entry name" value="WH-like_DNA-bd_sf"/>
</dbReference>
<dbReference type="InterPro" id="IPR005119">
    <property type="entry name" value="LysR_subst-bd"/>
</dbReference>
<dbReference type="Proteomes" id="UP000253509">
    <property type="component" value="Unassembled WGS sequence"/>
</dbReference>
<name>A0A366IQZ7_9MICO</name>
<dbReference type="Pfam" id="PF03466">
    <property type="entry name" value="LysR_substrate"/>
    <property type="match status" value="1"/>
</dbReference>
<keyword evidence="2" id="KW-0805">Transcription regulation</keyword>
<keyword evidence="4" id="KW-0804">Transcription</keyword>
<dbReference type="GO" id="GO:0003700">
    <property type="term" value="F:DNA-binding transcription factor activity"/>
    <property type="evidence" value="ECO:0007669"/>
    <property type="project" value="InterPro"/>
</dbReference>
<dbReference type="Gene3D" id="3.40.190.10">
    <property type="entry name" value="Periplasmic binding protein-like II"/>
    <property type="match status" value="2"/>
</dbReference>
<evidence type="ECO:0000313" key="7">
    <source>
        <dbReference type="Proteomes" id="UP000253509"/>
    </source>
</evidence>
<comment type="similarity">
    <text evidence="1">Belongs to the LysR transcriptional regulatory family.</text>
</comment>
<dbReference type="GO" id="GO:0032993">
    <property type="term" value="C:protein-DNA complex"/>
    <property type="evidence" value="ECO:0007669"/>
    <property type="project" value="TreeGrafter"/>
</dbReference>
<dbReference type="PRINTS" id="PR00039">
    <property type="entry name" value="HTHLYSR"/>
</dbReference>
<gene>
    <name evidence="6" type="ORF">DFO65_101497</name>
</gene>
<dbReference type="PROSITE" id="PS50931">
    <property type="entry name" value="HTH_LYSR"/>
    <property type="match status" value="1"/>
</dbReference>
<accession>A0A366IQZ7</accession>
<evidence type="ECO:0000256" key="4">
    <source>
        <dbReference type="ARBA" id="ARBA00023163"/>
    </source>
</evidence>
<dbReference type="InterPro" id="IPR036390">
    <property type="entry name" value="WH_DNA-bd_sf"/>
</dbReference>
<evidence type="ECO:0000313" key="6">
    <source>
        <dbReference type="EMBL" id="RBP74771.1"/>
    </source>
</evidence>
<dbReference type="FunFam" id="1.10.10.10:FF:000001">
    <property type="entry name" value="LysR family transcriptional regulator"/>
    <property type="match status" value="1"/>
</dbReference>
<dbReference type="InterPro" id="IPR000847">
    <property type="entry name" value="LysR_HTH_N"/>
</dbReference>
<protein>
    <submittedName>
        <fullName evidence="6">DNA-binding transcriptional LysR family regulator</fullName>
    </submittedName>
</protein>
<evidence type="ECO:0000256" key="2">
    <source>
        <dbReference type="ARBA" id="ARBA00023015"/>
    </source>
</evidence>
<dbReference type="CDD" id="cd08414">
    <property type="entry name" value="PBP2_LTTR_aromatics_like"/>
    <property type="match status" value="1"/>
</dbReference>
<dbReference type="PANTHER" id="PTHR30346:SF0">
    <property type="entry name" value="HCA OPERON TRANSCRIPTIONAL ACTIVATOR HCAR"/>
    <property type="match status" value="1"/>
</dbReference>
<dbReference type="Gene3D" id="1.10.10.10">
    <property type="entry name" value="Winged helix-like DNA-binding domain superfamily/Winged helix DNA-binding domain"/>
    <property type="match status" value="1"/>
</dbReference>
<dbReference type="RefSeq" id="WP_113902804.1">
    <property type="nucleotide sequence ID" value="NZ_QNSB01000001.1"/>
</dbReference>
<keyword evidence="3 6" id="KW-0238">DNA-binding</keyword>
<dbReference type="Pfam" id="PF00126">
    <property type="entry name" value="HTH_1"/>
    <property type="match status" value="1"/>
</dbReference>
<proteinExistence type="inferred from homology"/>